<evidence type="ECO:0000259" key="1">
    <source>
        <dbReference type="PROSITE" id="PS51154"/>
    </source>
</evidence>
<evidence type="ECO:0000313" key="2">
    <source>
        <dbReference type="EMBL" id="KOB72159.1"/>
    </source>
</evidence>
<dbReference type="GO" id="GO:0042278">
    <property type="term" value="P:purine nucleoside metabolic process"/>
    <property type="evidence" value="ECO:0007669"/>
    <property type="project" value="TreeGrafter"/>
</dbReference>
<dbReference type="Proteomes" id="UP000037510">
    <property type="component" value="Unassembled WGS sequence"/>
</dbReference>
<proteinExistence type="predicted"/>
<dbReference type="GO" id="GO:0005654">
    <property type="term" value="C:nucleoplasm"/>
    <property type="evidence" value="ECO:0007669"/>
    <property type="project" value="TreeGrafter"/>
</dbReference>
<dbReference type="Gene3D" id="3.40.220.10">
    <property type="entry name" value="Leucine Aminopeptidase, subunit E, domain 1"/>
    <property type="match status" value="2"/>
</dbReference>
<dbReference type="InterPro" id="IPR002589">
    <property type="entry name" value="Macro_dom"/>
</dbReference>
<dbReference type="Pfam" id="PF01661">
    <property type="entry name" value="Macro"/>
    <property type="match status" value="1"/>
</dbReference>
<dbReference type="GO" id="GO:0140291">
    <property type="term" value="P:peptidyl-glutamate ADP-deribosylation"/>
    <property type="evidence" value="ECO:0007669"/>
    <property type="project" value="TreeGrafter"/>
</dbReference>
<gene>
    <name evidence="2" type="ORF">OBRU01_12496</name>
</gene>
<reference evidence="2 3" key="1">
    <citation type="journal article" date="2015" name="Genome Biol. Evol.">
        <title>The genome of winter moth (Operophtera brumata) provides a genomic perspective on sexual dimorphism and phenology.</title>
        <authorList>
            <person name="Derks M.F."/>
            <person name="Smit S."/>
            <person name="Salis L."/>
            <person name="Schijlen E."/>
            <person name="Bossers A."/>
            <person name="Mateman C."/>
            <person name="Pijl A.S."/>
            <person name="de Ridder D."/>
            <person name="Groenen M.A."/>
            <person name="Visser M.E."/>
            <person name="Megens H.J."/>
        </authorList>
    </citation>
    <scope>NUCLEOTIDE SEQUENCE [LARGE SCALE GENOMIC DNA]</scope>
    <source>
        <strain evidence="2">WM2013NL</strain>
        <tissue evidence="2">Head and thorax</tissue>
    </source>
</reference>
<dbReference type="SUPFAM" id="SSF52949">
    <property type="entry name" value="Macro domain-like"/>
    <property type="match status" value="1"/>
</dbReference>
<dbReference type="AlphaFoldDB" id="A0A0L7L9V7"/>
<evidence type="ECO:0000313" key="3">
    <source>
        <dbReference type="Proteomes" id="UP000037510"/>
    </source>
</evidence>
<dbReference type="EMBL" id="JTDY01002079">
    <property type="protein sequence ID" value="KOB72159.1"/>
    <property type="molecule type" value="Genomic_DNA"/>
</dbReference>
<comment type="caution">
    <text evidence="2">The sequence shown here is derived from an EMBL/GenBank/DDBJ whole genome shotgun (WGS) entry which is preliminary data.</text>
</comment>
<dbReference type="PANTHER" id="PTHR11106">
    <property type="entry name" value="GANGLIOSIDE INDUCED DIFFERENTIATION ASSOCIATED PROTEIN 2-RELATED"/>
    <property type="match status" value="1"/>
</dbReference>
<dbReference type="GO" id="GO:0140293">
    <property type="term" value="F:ADP-ribosylglutamate hydrolase activity"/>
    <property type="evidence" value="ECO:0007669"/>
    <property type="project" value="TreeGrafter"/>
</dbReference>
<dbReference type="STRING" id="104452.A0A0L7L9V7"/>
<feature type="domain" description="Macro" evidence="1">
    <location>
        <begin position="1"/>
        <end position="189"/>
    </location>
</feature>
<dbReference type="InterPro" id="IPR043472">
    <property type="entry name" value="Macro_dom-like"/>
</dbReference>
<dbReference type="PROSITE" id="PS51154">
    <property type="entry name" value="MACRO"/>
    <property type="match status" value="1"/>
</dbReference>
<dbReference type="GO" id="GO:0006974">
    <property type="term" value="P:DNA damage response"/>
    <property type="evidence" value="ECO:0007669"/>
    <property type="project" value="TreeGrafter"/>
</dbReference>
<organism evidence="2 3">
    <name type="scientific">Operophtera brumata</name>
    <name type="common">Winter moth</name>
    <name type="synonym">Phalaena brumata</name>
    <dbReference type="NCBI Taxonomy" id="104452"/>
    <lineage>
        <taxon>Eukaryota</taxon>
        <taxon>Metazoa</taxon>
        <taxon>Ecdysozoa</taxon>
        <taxon>Arthropoda</taxon>
        <taxon>Hexapoda</taxon>
        <taxon>Insecta</taxon>
        <taxon>Pterygota</taxon>
        <taxon>Neoptera</taxon>
        <taxon>Endopterygota</taxon>
        <taxon>Lepidoptera</taxon>
        <taxon>Glossata</taxon>
        <taxon>Ditrysia</taxon>
        <taxon>Geometroidea</taxon>
        <taxon>Geometridae</taxon>
        <taxon>Larentiinae</taxon>
        <taxon>Operophtera</taxon>
    </lineage>
</organism>
<sequence>MTSQPKWKIEKKKILSMPIQEKRQLYKSADFVILDKVDPWFKYVVLNKGIEAKKHTLEDLNEFRKIKLDPSKNKVLSEKIDCIVNAANSQLRAGGDIIHTVGPQDGSPSKLQSCYENCFATLTENSLTTIAFPCICTGIYGFPNRLAAHIALRNARRVLEANEELSRVIFCTFMPLDVDIYETLMQMYFPVHGWNYNDGASVSE</sequence>
<name>A0A0L7L9V7_OPEBR</name>
<accession>A0A0L7L9V7</accession>
<keyword evidence="3" id="KW-1185">Reference proteome</keyword>
<protein>
    <submittedName>
        <fullName evidence="2">LRP16 protein</fullName>
    </submittedName>
</protein>
<dbReference type="PANTHER" id="PTHR11106:SF27">
    <property type="entry name" value="MACRO DOMAIN-CONTAINING PROTEIN"/>
    <property type="match status" value="1"/>
</dbReference>